<proteinExistence type="predicted"/>
<feature type="chain" id="PRO_5043493416" evidence="1">
    <location>
        <begin position="25"/>
        <end position="603"/>
    </location>
</feature>
<dbReference type="Gene3D" id="3.20.20.190">
    <property type="entry name" value="Phosphatidylinositol (PI) phosphodiesterase"/>
    <property type="match status" value="2"/>
</dbReference>
<dbReference type="EMBL" id="CP159218">
    <property type="protein sequence ID" value="XCG63677.1"/>
    <property type="molecule type" value="Genomic_DNA"/>
</dbReference>
<reference evidence="3" key="1">
    <citation type="submission" date="2024-05" db="EMBL/GenBank/DDBJ databases">
        <authorList>
            <person name="Cai S.Y."/>
            <person name="Jin L.M."/>
            <person name="Li H.R."/>
        </authorList>
    </citation>
    <scope>NUCLEOTIDE SEQUENCE</scope>
    <source>
        <strain evidence="3">A5-74</strain>
    </source>
</reference>
<dbReference type="EC" id="3.1.4.-" evidence="3"/>
<dbReference type="InterPro" id="IPR030395">
    <property type="entry name" value="GP_PDE_dom"/>
</dbReference>
<dbReference type="AlphaFoldDB" id="A0AAU8DQP5"/>
<dbReference type="InterPro" id="IPR017946">
    <property type="entry name" value="PLC-like_Pdiesterase_TIM-brl"/>
</dbReference>
<feature type="domain" description="GP-PDE" evidence="2">
    <location>
        <begin position="39"/>
        <end position="340"/>
    </location>
</feature>
<keyword evidence="1" id="KW-0732">Signal</keyword>
<dbReference type="Pfam" id="PF13653">
    <property type="entry name" value="GDPD_2"/>
    <property type="match status" value="1"/>
</dbReference>
<organism evidence="3">
    <name type="scientific">Nakamurella sp. A5-74</name>
    <dbReference type="NCBI Taxonomy" id="3158264"/>
    <lineage>
        <taxon>Bacteria</taxon>
        <taxon>Bacillati</taxon>
        <taxon>Actinomycetota</taxon>
        <taxon>Actinomycetes</taxon>
        <taxon>Nakamurellales</taxon>
        <taxon>Nakamurellaceae</taxon>
        <taxon>Nakamurella</taxon>
    </lineage>
</organism>
<dbReference type="GO" id="GO:0008081">
    <property type="term" value="F:phosphoric diester hydrolase activity"/>
    <property type="evidence" value="ECO:0007669"/>
    <property type="project" value="InterPro"/>
</dbReference>
<gene>
    <name evidence="3" type="ORF">ABLG96_21250</name>
</gene>
<dbReference type="GO" id="GO:0006629">
    <property type="term" value="P:lipid metabolic process"/>
    <property type="evidence" value="ECO:0007669"/>
    <property type="project" value="InterPro"/>
</dbReference>
<dbReference type="PROSITE" id="PS51704">
    <property type="entry name" value="GP_PDE"/>
    <property type="match status" value="1"/>
</dbReference>
<dbReference type="SUPFAM" id="SSF51695">
    <property type="entry name" value="PLC-like phosphodiesterases"/>
    <property type="match status" value="2"/>
</dbReference>
<evidence type="ECO:0000256" key="1">
    <source>
        <dbReference type="SAM" id="SignalP"/>
    </source>
</evidence>
<sequence>MRAFPSLLLAVAVTSTLVVTPALAAPAVTEHRPHPAKTFDIQAHRGGLGLTVESTIASFSKALEIGVTTLELDTQITTDGRAVVTHDRKISGDKCVDTAPYTPGDPDYPYVGKYINTLTFDQVRQLDCGSKTLAAFPGQQADPGSRMPELKEVFDLVKRYRAHDVKLNIETKVEAGAPTETAPREQFVAVDAAAIRASGLARQVTIQSFDWGALMLMRKVYPQLPIVALTNFDFLQTGQPGRSPWLGGIDIDDFGGSLVAATKSFGADAISPVHGFPQNGKVGDADYRPYVTQEMVAEAHAAGQQVIPWTVDDPATMDSLIDKGVDGIITDRPDILRTVAASRGFRLPTGHRAPAVTVIPNAHAHNDYEHLRPLQDALARGFGSVEADVYLIDGELRVGHDLADTRPGRTLESLYLEPLARQVLTNHGRVYAGSRAQLQLLIDIKSDGPSTYLAIEKALRRYPLVFAATVGRHTVPGAVQAVVSGNRPLELMQQQRIRFAGYDGRLADLGSGLPKSFMPLVSDNWANNFSWTGQGAFPAAEKAKLLSLVTQAHRAGYRVRFWNTPDLPGAARAALWTELRAAGVDYLNTDDLHGLKIFLDRNA</sequence>
<keyword evidence="3" id="KW-0378">Hydrolase</keyword>
<dbReference type="CDD" id="cd08577">
    <property type="entry name" value="PI-PLCc_GDPD_SF_unchar3"/>
    <property type="match status" value="1"/>
</dbReference>
<accession>A0AAU8DQP5</accession>
<protein>
    <submittedName>
        <fullName evidence="3">Glycerophosphodiester phosphodiesterase family protein</fullName>
        <ecNumber evidence="3">3.1.4.-</ecNumber>
    </submittedName>
</protein>
<dbReference type="PANTHER" id="PTHR46211">
    <property type="entry name" value="GLYCEROPHOSPHORYL DIESTER PHOSPHODIESTERASE"/>
    <property type="match status" value="1"/>
</dbReference>
<evidence type="ECO:0000259" key="2">
    <source>
        <dbReference type="PROSITE" id="PS51704"/>
    </source>
</evidence>
<dbReference type="PANTHER" id="PTHR46211:SF14">
    <property type="entry name" value="GLYCEROPHOSPHODIESTER PHOSPHODIESTERASE"/>
    <property type="match status" value="1"/>
</dbReference>
<name>A0AAU8DQP5_9ACTN</name>
<dbReference type="Pfam" id="PF03009">
    <property type="entry name" value="GDPD"/>
    <property type="match status" value="1"/>
</dbReference>
<feature type="signal peptide" evidence="1">
    <location>
        <begin position="1"/>
        <end position="24"/>
    </location>
</feature>
<evidence type="ECO:0000313" key="3">
    <source>
        <dbReference type="EMBL" id="XCG63677.1"/>
    </source>
</evidence>
<dbReference type="RefSeq" id="WP_353649292.1">
    <property type="nucleotide sequence ID" value="NZ_CP159218.1"/>
</dbReference>
<dbReference type="InterPro" id="IPR039559">
    <property type="entry name" value="AIM6_PI-PLC-like_dom"/>
</dbReference>